<sequence length="256" mass="28318">MPLRVHVLSPQDPSHVALIPKIAEIHLAAWLSNTLYTKIYYGPPTSHRAVGEAMGQRHLDAFTSNPSSNFAVVVDDDIETTSTNIENGDDLILPARVIAFLKYDVFATVEALNGRKDAGKRTWPPYTNIALVSSFWGDIVKTRERFSKQLGPHVNVDLLATLPSHHRRGAGKLLMDHAMGKIDELHLPGTLEGSPQGLKLYSSVGFEPVGDIWVDLLRFEDGGDKGDEWAKAEGRVPGQGEGWYKHVAMIRQPRPQ</sequence>
<dbReference type="EMBL" id="JAVRRD010000027">
    <property type="protein sequence ID" value="KAK5046972.1"/>
    <property type="molecule type" value="Genomic_DNA"/>
</dbReference>
<evidence type="ECO:0000313" key="3">
    <source>
        <dbReference type="Proteomes" id="UP001358417"/>
    </source>
</evidence>
<name>A0AAV9N2V0_9EURO</name>
<dbReference type="InterPro" id="IPR016181">
    <property type="entry name" value="Acyl_CoA_acyltransferase"/>
</dbReference>
<dbReference type="AlphaFoldDB" id="A0AAV9N2V0"/>
<dbReference type="RefSeq" id="XP_064702539.1">
    <property type="nucleotide sequence ID" value="XM_064850470.1"/>
</dbReference>
<evidence type="ECO:0000313" key="2">
    <source>
        <dbReference type="EMBL" id="KAK5046972.1"/>
    </source>
</evidence>
<dbReference type="InterPro" id="IPR052523">
    <property type="entry name" value="Trichothecene_AcTrans"/>
</dbReference>
<dbReference type="GeneID" id="89975082"/>
<keyword evidence="3" id="KW-1185">Reference proteome</keyword>
<dbReference type="Proteomes" id="UP001358417">
    <property type="component" value="Unassembled WGS sequence"/>
</dbReference>
<reference evidence="2 3" key="1">
    <citation type="submission" date="2023-08" db="EMBL/GenBank/DDBJ databases">
        <title>Black Yeasts Isolated from many extreme environments.</title>
        <authorList>
            <person name="Coleine C."/>
            <person name="Stajich J.E."/>
            <person name="Selbmann L."/>
        </authorList>
    </citation>
    <scope>NUCLEOTIDE SEQUENCE [LARGE SCALE GENOMIC DNA]</scope>
    <source>
        <strain evidence="2 3">CCFEE 5792</strain>
    </source>
</reference>
<gene>
    <name evidence="2" type="ORF">LTR84_006914</name>
</gene>
<dbReference type="CDD" id="cd04301">
    <property type="entry name" value="NAT_SF"/>
    <property type="match status" value="1"/>
</dbReference>
<dbReference type="PANTHER" id="PTHR42791">
    <property type="entry name" value="GNAT FAMILY ACETYLTRANSFERASE"/>
    <property type="match status" value="1"/>
</dbReference>
<dbReference type="SUPFAM" id="SSF55729">
    <property type="entry name" value="Acyl-CoA N-acyltransferases (Nat)"/>
    <property type="match status" value="1"/>
</dbReference>
<feature type="domain" description="N-acetyltransferase" evidence="1">
    <location>
        <begin position="155"/>
        <end position="211"/>
    </location>
</feature>
<dbReference type="Gene3D" id="3.40.630.30">
    <property type="match status" value="1"/>
</dbReference>
<dbReference type="InterPro" id="IPR000182">
    <property type="entry name" value="GNAT_dom"/>
</dbReference>
<comment type="caution">
    <text evidence="2">The sequence shown here is derived from an EMBL/GenBank/DDBJ whole genome shotgun (WGS) entry which is preliminary data.</text>
</comment>
<proteinExistence type="predicted"/>
<dbReference type="Pfam" id="PF13673">
    <property type="entry name" value="Acetyltransf_10"/>
    <property type="match status" value="1"/>
</dbReference>
<dbReference type="GO" id="GO:0016747">
    <property type="term" value="F:acyltransferase activity, transferring groups other than amino-acyl groups"/>
    <property type="evidence" value="ECO:0007669"/>
    <property type="project" value="InterPro"/>
</dbReference>
<protein>
    <recommendedName>
        <fullName evidence="1">N-acetyltransferase domain-containing protein</fullName>
    </recommendedName>
</protein>
<evidence type="ECO:0000259" key="1">
    <source>
        <dbReference type="Pfam" id="PF13673"/>
    </source>
</evidence>
<accession>A0AAV9N2V0</accession>
<dbReference type="PANTHER" id="PTHR42791:SF2">
    <property type="entry name" value="N-ACETYLTRANSFERASE DOMAIN-CONTAINING PROTEIN"/>
    <property type="match status" value="1"/>
</dbReference>
<organism evidence="2 3">
    <name type="scientific">Exophiala bonariae</name>
    <dbReference type="NCBI Taxonomy" id="1690606"/>
    <lineage>
        <taxon>Eukaryota</taxon>
        <taxon>Fungi</taxon>
        <taxon>Dikarya</taxon>
        <taxon>Ascomycota</taxon>
        <taxon>Pezizomycotina</taxon>
        <taxon>Eurotiomycetes</taxon>
        <taxon>Chaetothyriomycetidae</taxon>
        <taxon>Chaetothyriales</taxon>
        <taxon>Herpotrichiellaceae</taxon>
        <taxon>Exophiala</taxon>
    </lineage>
</organism>